<dbReference type="PIRSF" id="PIRSF000102">
    <property type="entry name" value="Lac_mal_DH"/>
    <property type="match status" value="1"/>
</dbReference>
<dbReference type="InterPro" id="IPR001557">
    <property type="entry name" value="L-lactate/malate_DH"/>
</dbReference>
<dbReference type="OrthoDB" id="9802969at2"/>
<dbReference type="PANTHER" id="PTHR43128:SF16">
    <property type="entry name" value="L-LACTATE DEHYDROGENASE"/>
    <property type="match status" value="1"/>
</dbReference>
<evidence type="ECO:0000313" key="9">
    <source>
        <dbReference type="EMBL" id="AJC90717.1"/>
    </source>
</evidence>
<feature type="active site" description="Proton acceptor" evidence="3">
    <location>
        <position position="174"/>
    </location>
</feature>
<proteinExistence type="inferred from homology"/>
<feature type="binding site" evidence="4">
    <location>
        <position position="87"/>
    </location>
    <ligand>
        <name>substrate</name>
    </ligand>
</feature>
<name>A0A0A8H9R6_9BACT</name>
<dbReference type="GO" id="GO:0030060">
    <property type="term" value="F:L-malate dehydrogenase (NAD+) activity"/>
    <property type="evidence" value="ECO:0007669"/>
    <property type="project" value="UniProtKB-EC"/>
</dbReference>
<dbReference type="Pfam" id="PF02866">
    <property type="entry name" value="Ldh_1_C"/>
    <property type="match status" value="1"/>
</dbReference>
<evidence type="ECO:0000256" key="3">
    <source>
        <dbReference type="PIRSR" id="PIRSR000102-1"/>
    </source>
</evidence>
<keyword evidence="2 5" id="KW-0520">NAD</keyword>
<feature type="binding site" evidence="4">
    <location>
        <position position="81"/>
    </location>
    <ligand>
        <name>substrate</name>
    </ligand>
</feature>
<dbReference type="Gene3D" id="3.90.110.10">
    <property type="entry name" value="Lactate dehydrogenase/glycoside hydrolase, family 4, C-terminal"/>
    <property type="match status" value="1"/>
</dbReference>
<gene>
    <name evidence="9" type="primary">mdh</name>
    <name evidence="9" type="ORF">CSUB8521_0875</name>
</gene>
<dbReference type="GO" id="GO:0004459">
    <property type="term" value="F:L-lactate dehydrogenase (NAD+) activity"/>
    <property type="evidence" value="ECO:0007669"/>
    <property type="project" value="TreeGrafter"/>
</dbReference>
<dbReference type="InterPro" id="IPR022383">
    <property type="entry name" value="Lactate/malate_DH_C"/>
</dbReference>
<evidence type="ECO:0000259" key="7">
    <source>
        <dbReference type="Pfam" id="PF00056"/>
    </source>
</evidence>
<keyword evidence="1 6" id="KW-0560">Oxidoreductase</keyword>
<dbReference type="HOGENOM" id="CLU_045401_2_1_7"/>
<feature type="binding site" evidence="4">
    <location>
        <position position="150"/>
    </location>
    <ligand>
        <name>substrate</name>
    </ligand>
</feature>
<accession>A0A0A8H9R6</accession>
<reference evidence="9 10" key="1">
    <citation type="journal article" date="2014" name="Genome Biol. Evol.">
        <title>Comparative Genomics of the Campylobacter lari Group.</title>
        <authorList>
            <person name="Miller W.G."/>
            <person name="Yee E."/>
            <person name="Chapman M.H."/>
            <person name="Smith T.P."/>
            <person name="Bono J.L."/>
            <person name="Huynh S."/>
            <person name="Parker C.T."/>
            <person name="Vandamme P."/>
            <person name="Luong K."/>
            <person name="Korlach J."/>
        </authorList>
    </citation>
    <scope>NUCLEOTIDE SEQUENCE [LARGE SCALE GENOMIC DNA]</scope>
    <source>
        <strain evidence="9 10">LMG 24374</strain>
    </source>
</reference>
<dbReference type="EMBL" id="CP007772">
    <property type="protein sequence ID" value="AJC90717.1"/>
    <property type="molecule type" value="Genomic_DNA"/>
</dbReference>
<dbReference type="Proteomes" id="UP000031135">
    <property type="component" value="Chromosome"/>
</dbReference>
<dbReference type="Pfam" id="PF00056">
    <property type="entry name" value="Ldh_1_N"/>
    <property type="match status" value="1"/>
</dbReference>
<feature type="binding site" evidence="5">
    <location>
        <begin position="7"/>
        <end position="12"/>
    </location>
    <ligand>
        <name>NAD(+)</name>
        <dbReference type="ChEBI" id="CHEBI:57540"/>
    </ligand>
</feature>
<evidence type="ECO:0000256" key="6">
    <source>
        <dbReference type="RuleBase" id="RU003369"/>
    </source>
</evidence>
<dbReference type="KEGG" id="csm:CSUB8521_0875"/>
<protein>
    <submittedName>
        <fullName evidence="9">Malate dehydrogenase, NAD-dependent</fullName>
        <ecNumber evidence="9">1.1.1.37</ecNumber>
    </submittedName>
</protein>
<evidence type="ECO:0000256" key="5">
    <source>
        <dbReference type="PIRSR" id="PIRSR000102-3"/>
    </source>
</evidence>
<feature type="domain" description="Lactate/malate dehydrogenase C-terminal" evidence="8">
    <location>
        <begin position="146"/>
        <end position="291"/>
    </location>
</feature>
<evidence type="ECO:0000313" key="10">
    <source>
        <dbReference type="Proteomes" id="UP000031135"/>
    </source>
</evidence>
<evidence type="ECO:0000259" key="8">
    <source>
        <dbReference type="Pfam" id="PF02866"/>
    </source>
</evidence>
<dbReference type="GO" id="GO:0006089">
    <property type="term" value="P:lactate metabolic process"/>
    <property type="evidence" value="ECO:0007669"/>
    <property type="project" value="TreeGrafter"/>
</dbReference>
<dbReference type="AlphaFoldDB" id="A0A0A8H9R6"/>
<feature type="binding site" evidence="5">
    <location>
        <position position="94"/>
    </location>
    <ligand>
        <name>NAD(+)</name>
        <dbReference type="ChEBI" id="CHEBI:57540"/>
    </ligand>
</feature>
<feature type="binding site" evidence="4">
    <location>
        <position position="119"/>
    </location>
    <ligand>
        <name>substrate</name>
    </ligand>
</feature>
<dbReference type="InterPro" id="IPR015955">
    <property type="entry name" value="Lactate_DH/Glyco_Ohase_4_C"/>
</dbReference>
<dbReference type="InterPro" id="IPR036291">
    <property type="entry name" value="NAD(P)-bd_dom_sf"/>
</dbReference>
<comment type="similarity">
    <text evidence="6">Belongs to the LDH/MDH superfamily.</text>
</comment>
<evidence type="ECO:0000256" key="4">
    <source>
        <dbReference type="PIRSR" id="PIRSR000102-2"/>
    </source>
</evidence>
<feature type="domain" description="Lactate/malate dehydrogenase N-terminal" evidence="7">
    <location>
        <begin position="1"/>
        <end position="140"/>
    </location>
</feature>
<organism evidence="9 10">
    <name type="scientific">Campylobacter subantarcticus LMG 24374</name>
    <dbReference type="NCBI Taxonomy" id="1388751"/>
    <lineage>
        <taxon>Bacteria</taxon>
        <taxon>Pseudomonadati</taxon>
        <taxon>Campylobacterota</taxon>
        <taxon>Epsilonproteobacteria</taxon>
        <taxon>Campylobacterales</taxon>
        <taxon>Campylobacteraceae</taxon>
        <taxon>Campylobacter</taxon>
    </lineage>
</organism>
<dbReference type="SUPFAM" id="SSF51735">
    <property type="entry name" value="NAD(P)-binding Rossmann-fold domains"/>
    <property type="match status" value="1"/>
</dbReference>
<dbReference type="SUPFAM" id="SSF56327">
    <property type="entry name" value="LDH C-terminal domain-like"/>
    <property type="match status" value="1"/>
</dbReference>
<evidence type="ECO:0000256" key="2">
    <source>
        <dbReference type="ARBA" id="ARBA00023027"/>
    </source>
</evidence>
<feature type="binding site" evidence="5">
    <location>
        <begin position="117"/>
        <end position="119"/>
    </location>
    <ligand>
        <name>NAD(+)</name>
        <dbReference type="ChEBI" id="CHEBI:57540"/>
    </ligand>
</feature>
<dbReference type="EC" id="1.1.1.37" evidence="9"/>
<evidence type="ECO:0000256" key="1">
    <source>
        <dbReference type="ARBA" id="ARBA00023002"/>
    </source>
</evidence>
<dbReference type="PANTHER" id="PTHR43128">
    <property type="entry name" value="L-2-HYDROXYCARBOXYLATE DEHYDROGENASE (NAD(P)(+))"/>
    <property type="match status" value="1"/>
</dbReference>
<dbReference type="RefSeq" id="WP_039663782.1">
    <property type="nucleotide sequence ID" value="NZ_CP007772.1"/>
</dbReference>
<feature type="binding site" evidence="5">
    <location>
        <position position="32"/>
    </location>
    <ligand>
        <name>NAD(+)</name>
        <dbReference type="ChEBI" id="CHEBI:57540"/>
    </ligand>
</feature>
<dbReference type="Gene3D" id="3.40.50.720">
    <property type="entry name" value="NAD(P)-binding Rossmann-like Domain"/>
    <property type="match status" value="1"/>
</dbReference>
<sequence length="298" mass="33277">MKITIIGAGNVGTSVAYALILRELISELVLVDINKDLLLARELELSQSIAAFNFDVKITCTSDYKYTKNSQVVIFSAGVTRKEGQSRDELFTINSKIMLECAQCIKQYNQDPLFIIVSNPVDFLLNTLYKSKLFRSNKIIAMAGVLDNARFKYELSKRLNLKTSEVDTKLIGFHNDSMVLIQSQSKVKNKALDEVLNAQVIAQIEHEVKTGGAKVIKHLKTSAYLAPASACVRMMEALKSGEFLPMSVILNGEYGLYGKAFGVMARISLEGVLETLELKLSEHEQLALEKSFIQYNYK</sequence>
<dbReference type="PRINTS" id="PR00086">
    <property type="entry name" value="LLDHDRGNASE"/>
</dbReference>
<dbReference type="InterPro" id="IPR001236">
    <property type="entry name" value="Lactate/malate_DH_N"/>
</dbReference>